<accession>A0A158KHU3</accession>
<proteinExistence type="predicted"/>
<comment type="caution">
    <text evidence="1">The sequence shown here is derived from an EMBL/GenBank/DDBJ whole genome shotgun (WGS) entry which is preliminary data.</text>
</comment>
<evidence type="ECO:0000313" key="2">
    <source>
        <dbReference type="Proteomes" id="UP000054770"/>
    </source>
</evidence>
<dbReference type="EMBL" id="FCON02000094">
    <property type="protein sequence ID" value="SAL80585.1"/>
    <property type="molecule type" value="Genomic_DNA"/>
</dbReference>
<protein>
    <submittedName>
        <fullName evidence="1">Uncharacterized protein</fullName>
    </submittedName>
</protein>
<sequence>MNSLMIKDLAVTEELNGHTMSTVRGGNAFYLPAYNFSQFGLSVSAQQLIGQTQNVFNENGNNVAFADDIGSNVKPVQKASNTNTLNVFGA</sequence>
<keyword evidence="2" id="KW-1185">Reference proteome</keyword>
<evidence type="ECO:0000313" key="1">
    <source>
        <dbReference type="EMBL" id="SAL80585.1"/>
    </source>
</evidence>
<gene>
    <name evidence="1" type="ORF">AWB68_05889</name>
</gene>
<dbReference type="RefSeq" id="WP_087647881.1">
    <property type="nucleotide sequence ID" value="NZ_FCON02000094.1"/>
</dbReference>
<organism evidence="1 2">
    <name type="scientific">Caballeronia choica</name>
    <dbReference type="NCBI Taxonomy" id="326476"/>
    <lineage>
        <taxon>Bacteria</taxon>
        <taxon>Pseudomonadati</taxon>
        <taxon>Pseudomonadota</taxon>
        <taxon>Betaproteobacteria</taxon>
        <taxon>Burkholderiales</taxon>
        <taxon>Burkholderiaceae</taxon>
        <taxon>Caballeronia</taxon>
    </lineage>
</organism>
<dbReference type="Proteomes" id="UP000054770">
    <property type="component" value="Unassembled WGS sequence"/>
</dbReference>
<reference evidence="1" key="1">
    <citation type="submission" date="2016-01" db="EMBL/GenBank/DDBJ databases">
        <authorList>
            <person name="Peeters C."/>
        </authorList>
    </citation>
    <scope>NUCLEOTIDE SEQUENCE [LARGE SCALE GENOMIC DNA]</scope>
    <source>
        <strain evidence="1">LMG 22940</strain>
    </source>
</reference>
<dbReference type="AlphaFoldDB" id="A0A158KHU3"/>
<dbReference type="OrthoDB" id="8966445at2"/>
<name>A0A158KHU3_9BURK</name>